<gene>
    <name evidence="1" type="ORF">NP233_g12551</name>
</gene>
<dbReference type="EMBL" id="JANIEX010001860">
    <property type="protein sequence ID" value="KAJ3553853.1"/>
    <property type="molecule type" value="Genomic_DNA"/>
</dbReference>
<sequence length="285" mass="31988">MKDSDTATHYHLMSPSVQASVAGRGKNATRGTTNFALDVSGPLSLESNYALQADWERWDLHQTLPGWPGNNRGSLLLDAPGGLVATQTIIADNNSRANGLPSASEEYPQRCVHCEECSTLRIARSGTDDVVIMKFIALHFVDPVNLRPRECEEILEHTLHEYPDCDEEWLYHQFRDFLHLQLSASHPDPGTREDRKFERYTPHDVRILLCRCIESIQRRLRSGGQSKKSMASVFRDIMESSEELKSARRGSATSLVDKVRKYYQAFHDALVDAYKGPGQAGAEAT</sequence>
<organism evidence="1 2">
    <name type="scientific">Leucocoprinus birnbaumii</name>
    <dbReference type="NCBI Taxonomy" id="56174"/>
    <lineage>
        <taxon>Eukaryota</taxon>
        <taxon>Fungi</taxon>
        <taxon>Dikarya</taxon>
        <taxon>Basidiomycota</taxon>
        <taxon>Agaricomycotina</taxon>
        <taxon>Agaricomycetes</taxon>
        <taxon>Agaricomycetidae</taxon>
        <taxon>Agaricales</taxon>
        <taxon>Agaricineae</taxon>
        <taxon>Agaricaceae</taxon>
        <taxon>Leucocoprinus</taxon>
    </lineage>
</organism>
<reference evidence="1" key="1">
    <citation type="submission" date="2022-07" db="EMBL/GenBank/DDBJ databases">
        <title>Genome Sequence of Leucocoprinus birnbaumii.</title>
        <authorList>
            <person name="Buettner E."/>
        </authorList>
    </citation>
    <scope>NUCLEOTIDE SEQUENCE</scope>
    <source>
        <strain evidence="1">VT141</strain>
    </source>
</reference>
<accession>A0AAD5YKC3</accession>
<name>A0AAD5YKC3_9AGAR</name>
<dbReference type="Proteomes" id="UP001213000">
    <property type="component" value="Unassembled WGS sequence"/>
</dbReference>
<dbReference type="AlphaFoldDB" id="A0AAD5YKC3"/>
<keyword evidence="2" id="KW-1185">Reference proteome</keyword>
<evidence type="ECO:0000313" key="2">
    <source>
        <dbReference type="Proteomes" id="UP001213000"/>
    </source>
</evidence>
<protein>
    <submittedName>
        <fullName evidence="1">Uncharacterized protein</fullName>
    </submittedName>
</protein>
<evidence type="ECO:0000313" key="1">
    <source>
        <dbReference type="EMBL" id="KAJ3553853.1"/>
    </source>
</evidence>
<proteinExistence type="predicted"/>
<comment type="caution">
    <text evidence="1">The sequence shown here is derived from an EMBL/GenBank/DDBJ whole genome shotgun (WGS) entry which is preliminary data.</text>
</comment>